<comment type="caution">
    <text evidence="1">The sequence shown here is derived from an EMBL/GenBank/DDBJ whole genome shotgun (WGS) entry which is preliminary data.</text>
</comment>
<reference evidence="1 2" key="1">
    <citation type="journal article" date="2019" name="Int. J. Syst. Evol. Microbiol.">
        <title>The Global Catalogue of Microorganisms (GCM) 10K type strain sequencing project: providing services to taxonomists for standard genome sequencing and annotation.</title>
        <authorList>
            <consortium name="The Broad Institute Genomics Platform"/>
            <consortium name="The Broad Institute Genome Sequencing Center for Infectious Disease"/>
            <person name="Wu L."/>
            <person name="Ma J."/>
        </authorList>
    </citation>
    <scope>NUCLEOTIDE SEQUENCE [LARGE SCALE GENOMIC DNA]</scope>
    <source>
        <strain evidence="1 2">JCM 10696</strain>
    </source>
</reference>
<proteinExistence type="predicted"/>
<name>A0ABN1QUB7_9ACTN</name>
<evidence type="ECO:0000313" key="1">
    <source>
        <dbReference type="EMBL" id="GAA0947452.1"/>
    </source>
</evidence>
<evidence type="ECO:0000313" key="2">
    <source>
        <dbReference type="Proteomes" id="UP001500665"/>
    </source>
</evidence>
<dbReference type="EMBL" id="BAAAHH010000007">
    <property type="protein sequence ID" value="GAA0947452.1"/>
    <property type="molecule type" value="Genomic_DNA"/>
</dbReference>
<keyword evidence="2" id="KW-1185">Reference proteome</keyword>
<dbReference type="Proteomes" id="UP001500665">
    <property type="component" value="Unassembled WGS sequence"/>
</dbReference>
<gene>
    <name evidence="1" type="ORF">GCM10009550_22910</name>
</gene>
<protein>
    <submittedName>
        <fullName evidence="1">Uncharacterized protein</fullName>
    </submittedName>
</protein>
<accession>A0ABN1QUB7</accession>
<dbReference type="RefSeq" id="WP_344239694.1">
    <property type="nucleotide sequence ID" value="NZ_BAAAHH010000007.1"/>
</dbReference>
<organism evidence="1 2">
    <name type="scientific">Actinocorallia libanotica</name>
    <dbReference type="NCBI Taxonomy" id="46162"/>
    <lineage>
        <taxon>Bacteria</taxon>
        <taxon>Bacillati</taxon>
        <taxon>Actinomycetota</taxon>
        <taxon>Actinomycetes</taxon>
        <taxon>Streptosporangiales</taxon>
        <taxon>Thermomonosporaceae</taxon>
        <taxon>Actinocorallia</taxon>
    </lineage>
</organism>
<sequence>MVDFADLKADIESEHPGWVVWRSDTGRWYAIRSGDLTDDRLGAAPAMILSSDDEAGLRAQLDEQALAEGARGRG</sequence>